<dbReference type="GO" id="GO:0000015">
    <property type="term" value="C:phosphopyruvate hydratase complex"/>
    <property type="evidence" value="ECO:0007669"/>
    <property type="project" value="InterPro"/>
</dbReference>
<dbReference type="EMBL" id="MFKI01000013">
    <property type="protein sequence ID" value="OGG39382.1"/>
    <property type="molecule type" value="Genomic_DNA"/>
</dbReference>
<evidence type="ECO:0000256" key="7">
    <source>
        <dbReference type="ARBA" id="ARBA00022842"/>
    </source>
</evidence>
<dbReference type="GO" id="GO:0000287">
    <property type="term" value="F:magnesium ion binding"/>
    <property type="evidence" value="ECO:0007669"/>
    <property type="project" value="InterPro"/>
</dbReference>
<comment type="similarity">
    <text evidence="3">Belongs to the enolase family.</text>
</comment>
<sequence>MVGGVIIKPNQIGTVSETCAAINAAHENGLKCIVSHRSGETADNFLIHFAKAGGAYGVKIGAPAGERLLKFQEFVRLYPR</sequence>
<comment type="pathway">
    <text evidence="2">Carbohydrate degradation; glycolysis; pyruvate from D-glyceraldehyde 3-phosphate: step 4/5.</text>
</comment>
<evidence type="ECO:0000256" key="9">
    <source>
        <dbReference type="ARBA" id="ARBA00023239"/>
    </source>
</evidence>
<evidence type="ECO:0000256" key="3">
    <source>
        <dbReference type="ARBA" id="ARBA00009604"/>
    </source>
</evidence>
<dbReference type="InterPro" id="IPR020809">
    <property type="entry name" value="Enolase_CS"/>
</dbReference>
<evidence type="ECO:0000259" key="10">
    <source>
        <dbReference type="Pfam" id="PF00113"/>
    </source>
</evidence>
<evidence type="ECO:0000256" key="6">
    <source>
        <dbReference type="ARBA" id="ARBA00022525"/>
    </source>
</evidence>
<dbReference type="Pfam" id="PF00113">
    <property type="entry name" value="Enolase_C"/>
    <property type="match status" value="1"/>
</dbReference>
<dbReference type="PANTHER" id="PTHR11902">
    <property type="entry name" value="ENOLASE"/>
    <property type="match status" value="1"/>
</dbReference>
<keyword evidence="6" id="KW-0964">Secreted</keyword>
<dbReference type="PROSITE" id="PS00164">
    <property type="entry name" value="ENOLASE"/>
    <property type="match status" value="1"/>
</dbReference>
<dbReference type="InterPro" id="IPR036849">
    <property type="entry name" value="Enolase-like_C_sf"/>
</dbReference>
<evidence type="ECO:0000256" key="5">
    <source>
        <dbReference type="ARBA" id="ARBA00017068"/>
    </source>
</evidence>
<dbReference type="AlphaFoldDB" id="A0A1F6BRI2"/>
<dbReference type="GO" id="GO:0004634">
    <property type="term" value="F:phosphopyruvate hydratase activity"/>
    <property type="evidence" value="ECO:0007669"/>
    <property type="project" value="UniProtKB-EC"/>
</dbReference>
<dbReference type="UniPathway" id="UPA00109">
    <property type="reaction ID" value="UER00187"/>
</dbReference>
<evidence type="ECO:0000256" key="4">
    <source>
        <dbReference type="ARBA" id="ARBA00012058"/>
    </source>
</evidence>
<organism evidence="11 12">
    <name type="scientific">Candidatus Jorgensenbacteria bacterium GWC1_48_12</name>
    <dbReference type="NCBI Taxonomy" id="1798469"/>
    <lineage>
        <taxon>Bacteria</taxon>
        <taxon>Candidatus Joergenseniibacteriota</taxon>
    </lineage>
</organism>
<dbReference type="Gene3D" id="3.20.20.120">
    <property type="entry name" value="Enolase-like C-terminal domain"/>
    <property type="match status" value="1"/>
</dbReference>
<keyword evidence="7" id="KW-0460">Magnesium</keyword>
<dbReference type="GO" id="GO:0006096">
    <property type="term" value="P:glycolytic process"/>
    <property type="evidence" value="ECO:0007669"/>
    <property type="project" value="UniProtKB-UniPathway"/>
</dbReference>
<gene>
    <name evidence="11" type="ORF">A2127_00255</name>
</gene>
<evidence type="ECO:0000256" key="8">
    <source>
        <dbReference type="ARBA" id="ARBA00023152"/>
    </source>
</evidence>
<dbReference type="PRINTS" id="PR00148">
    <property type="entry name" value="ENOLASE"/>
</dbReference>
<dbReference type="InterPro" id="IPR020810">
    <property type="entry name" value="Enolase_C"/>
</dbReference>
<evidence type="ECO:0000256" key="2">
    <source>
        <dbReference type="ARBA" id="ARBA00005031"/>
    </source>
</evidence>
<comment type="caution">
    <text evidence="11">The sequence shown here is derived from an EMBL/GenBank/DDBJ whole genome shotgun (WGS) entry which is preliminary data.</text>
</comment>
<evidence type="ECO:0000313" key="11">
    <source>
        <dbReference type="EMBL" id="OGG39382.1"/>
    </source>
</evidence>
<feature type="domain" description="Enolase C-terminal TIM barrel" evidence="10">
    <location>
        <begin position="5"/>
        <end position="77"/>
    </location>
</feature>
<evidence type="ECO:0000313" key="12">
    <source>
        <dbReference type="Proteomes" id="UP000179324"/>
    </source>
</evidence>
<dbReference type="SUPFAM" id="SSF51604">
    <property type="entry name" value="Enolase C-terminal domain-like"/>
    <property type="match status" value="1"/>
</dbReference>
<dbReference type="InterPro" id="IPR000941">
    <property type="entry name" value="Enolase"/>
</dbReference>
<dbReference type="PANTHER" id="PTHR11902:SF1">
    <property type="entry name" value="ENOLASE"/>
    <property type="match status" value="1"/>
</dbReference>
<dbReference type="Proteomes" id="UP000179324">
    <property type="component" value="Unassembled WGS sequence"/>
</dbReference>
<reference evidence="11 12" key="1">
    <citation type="journal article" date="2016" name="Nat. Commun.">
        <title>Thousands of microbial genomes shed light on interconnected biogeochemical processes in an aquifer system.</title>
        <authorList>
            <person name="Anantharaman K."/>
            <person name="Brown C.T."/>
            <person name="Hug L.A."/>
            <person name="Sharon I."/>
            <person name="Castelle C.J."/>
            <person name="Probst A.J."/>
            <person name="Thomas B.C."/>
            <person name="Singh A."/>
            <person name="Wilkins M.J."/>
            <person name="Karaoz U."/>
            <person name="Brodie E.L."/>
            <person name="Williams K.H."/>
            <person name="Hubbard S.S."/>
            <person name="Banfield J.F."/>
        </authorList>
    </citation>
    <scope>NUCLEOTIDE SEQUENCE [LARGE SCALE GENOMIC DNA]</scope>
</reference>
<evidence type="ECO:0000256" key="1">
    <source>
        <dbReference type="ARBA" id="ARBA00001946"/>
    </source>
</evidence>
<protein>
    <recommendedName>
        <fullName evidence="5">Enolase</fullName>
        <ecNumber evidence="4">4.2.1.11</ecNumber>
    </recommendedName>
</protein>
<accession>A0A1F6BRI2</accession>
<proteinExistence type="inferred from homology"/>
<comment type="cofactor">
    <cofactor evidence="1">
        <name>Mg(2+)</name>
        <dbReference type="ChEBI" id="CHEBI:18420"/>
    </cofactor>
</comment>
<keyword evidence="8" id="KW-0324">Glycolysis</keyword>
<name>A0A1F6BRI2_9BACT</name>
<dbReference type="EC" id="4.2.1.11" evidence="4"/>
<keyword evidence="9" id="KW-0456">Lyase</keyword>